<evidence type="ECO:0000259" key="14">
    <source>
        <dbReference type="PROSITE" id="PS51192"/>
    </source>
</evidence>
<evidence type="ECO:0000256" key="11">
    <source>
        <dbReference type="ARBA" id="ARBA00061399"/>
    </source>
</evidence>
<dbReference type="SUPFAM" id="SSF143517">
    <property type="entry name" value="TRCF domain-like"/>
    <property type="match status" value="1"/>
</dbReference>
<evidence type="ECO:0000259" key="15">
    <source>
        <dbReference type="PROSITE" id="PS51194"/>
    </source>
</evidence>
<dbReference type="Gene3D" id="2.40.10.170">
    <property type="match status" value="1"/>
</dbReference>
<dbReference type="GO" id="GO:0006355">
    <property type="term" value="P:regulation of DNA-templated transcription"/>
    <property type="evidence" value="ECO:0007669"/>
    <property type="project" value="UniProtKB-UniRule"/>
</dbReference>
<dbReference type="GO" id="GO:0003678">
    <property type="term" value="F:DNA helicase activity"/>
    <property type="evidence" value="ECO:0007669"/>
    <property type="project" value="TreeGrafter"/>
</dbReference>
<evidence type="ECO:0000256" key="3">
    <source>
        <dbReference type="ARBA" id="ARBA00022741"/>
    </source>
</evidence>
<dbReference type="NCBIfam" id="TIGR00580">
    <property type="entry name" value="mfd"/>
    <property type="match status" value="1"/>
</dbReference>
<evidence type="ECO:0000256" key="8">
    <source>
        <dbReference type="ARBA" id="ARBA00023125"/>
    </source>
</evidence>
<dbReference type="Pfam" id="PF00271">
    <property type="entry name" value="Helicase_C"/>
    <property type="match status" value="1"/>
</dbReference>
<evidence type="ECO:0000256" key="9">
    <source>
        <dbReference type="ARBA" id="ARBA00023204"/>
    </source>
</evidence>
<accession>A0A0X8VAW7</accession>
<dbReference type="SMART" id="SM00487">
    <property type="entry name" value="DEXDc"/>
    <property type="match status" value="1"/>
</dbReference>
<reference evidence="16 18" key="1">
    <citation type="journal article" date="2016" name="Genome Announc.">
        <title>Complete Genome Sequence of the Amino Acid-Fermenting Clostridium propionicum X2 (DSM 1682).</title>
        <authorList>
            <person name="Poehlein A."/>
            <person name="Schlien K."/>
            <person name="Chowdhury N.P."/>
            <person name="Gottschalk G."/>
            <person name="Buckel W."/>
            <person name="Daniel R."/>
        </authorList>
    </citation>
    <scope>NUCLEOTIDE SEQUENCE [LARGE SCALE GENOMIC DNA]</scope>
    <source>
        <strain evidence="16 18">X2</strain>
    </source>
</reference>
<evidence type="ECO:0000313" key="18">
    <source>
        <dbReference type="Proteomes" id="UP000068026"/>
    </source>
</evidence>
<keyword evidence="18" id="KW-1185">Reference proteome</keyword>
<evidence type="ECO:0000256" key="2">
    <source>
        <dbReference type="ARBA" id="ARBA00022490"/>
    </source>
</evidence>
<dbReference type="InterPro" id="IPR041471">
    <property type="entry name" value="UvrB_inter"/>
</dbReference>
<reference evidence="18" key="2">
    <citation type="submission" date="2016-01" db="EMBL/GenBank/DDBJ databases">
        <authorList>
            <person name="Poehlein A."/>
            <person name="Schlien K."/>
            <person name="Gottschalk G."/>
            <person name="Buckel W."/>
            <person name="Daniel R."/>
        </authorList>
    </citation>
    <scope>NUCLEOTIDE SEQUENCE [LARGE SCALE GENOMIC DNA]</scope>
    <source>
        <strain evidence="18">X2</strain>
    </source>
</reference>
<dbReference type="InterPro" id="IPR047112">
    <property type="entry name" value="RecG/Mfd"/>
</dbReference>
<dbReference type="GO" id="GO:0016787">
    <property type="term" value="F:hydrolase activity"/>
    <property type="evidence" value="ECO:0007669"/>
    <property type="project" value="UniProtKB-KW"/>
</dbReference>
<dbReference type="Gene3D" id="3.40.50.11180">
    <property type="match status" value="1"/>
</dbReference>
<keyword evidence="3 13" id="KW-0547">Nucleotide-binding</keyword>
<reference evidence="19" key="3">
    <citation type="submission" date="2016-11" db="EMBL/GenBank/DDBJ databases">
        <authorList>
            <person name="Jaros S."/>
            <person name="Januszkiewicz K."/>
            <person name="Wedrychowicz H."/>
        </authorList>
    </citation>
    <scope>NUCLEOTIDE SEQUENCE [LARGE SCALE GENOMIC DNA]</scope>
    <source>
        <strain evidence="19">DSM 1682</strain>
    </source>
</reference>
<dbReference type="GO" id="GO:0005524">
    <property type="term" value="F:ATP binding"/>
    <property type="evidence" value="ECO:0007669"/>
    <property type="project" value="UniProtKB-UniRule"/>
</dbReference>
<dbReference type="PROSITE" id="PS51194">
    <property type="entry name" value="HELICASE_CTER"/>
    <property type="match status" value="1"/>
</dbReference>
<dbReference type="Gene3D" id="3.40.50.300">
    <property type="entry name" value="P-loop containing nucleotide triphosphate hydrolases"/>
    <property type="match status" value="2"/>
</dbReference>
<dbReference type="AlphaFoldDB" id="A0A0X8VAW7"/>
<dbReference type="EMBL" id="CP014223">
    <property type="protein sequence ID" value="AMJ42226.1"/>
    <property type="molecule type" value="Genomic_DNA"/>
</dbReference>
<dbReference type="RefSeq" id="WP_066052711.1">
    <property type="nucleotide sequence ID" value="NZ_CP014223.1"/>
</dbReference>
<comment type="subcellular location">
    <subcellularLocation>
        <location evidence="1 13">Cytoplasm</location>
    </subcellularLocation>
</comment>
<dbReference type="Pfam" id="PF17757">
    <property type="entry name" value="UvrB_inter"/>
    <property type="match status" value="1"/>
</dbReference>
<dbReference type="Gene3D" id="3.30.2060.10">
    <property type="entry name" value="Penicillin-binding protein 1b domain"/>
    <property type="match status" value="1"/>
</dbReference>
<evidence type="ECO:0000256" key="6">
    <source>
        <dbReference type="ARBA" id="ARBA00022806"/>
    </source>
</evidence>
<keyword evidence="9 13" id="KW-0234">DNA repair</keyword>
<gene>
    <name evidence="13 16" type="primary">mfd</name>
    <name evidence="16" type="ORF">CPRO_26780</name>
    <name evidence="17" type="ORF">SAMN02745151_01043</name>
</gene>
<comment type="similarity">
    <text evidence="11 13">In the C-terminal section; belongs to the helicase family. RecG subfamily.</text>
</comment>
<dbReference type="OrthoDB" id="9804325at2"/>
<dbReference type="SMART" id="SM00982">
    <property type="entry name" value="TRCF"/>
    <property type="match status" value="1"/>
</dbReference>
<evidence type="ECO:0000313" key="16">
    <source>
        <dbReference type="EMBL" id="AMJ42226.1"/>
    </source>
</evidence>
<dbReference type="FunFam" id="3.40.50.300:FF:000546">
    <property type="entry name" value="Transcription-repair-coupling factor"/>
    <property type="match status" value="1"/>
</dbReference>
<dbReference type="SUPFAM" id="SSF52540">
    <property type="entry name" value="P-loop containing nucleoside triphosphate hydrolases"/>
    <property type="match status" value="3"/>
</dbReference>
<dbReference type="InterPro" id="IPR014001">
    <property type="entry name" value="Helicase_ATP-bd"/>
</dbReference>
<dbReference type="EMBL" id="FQUA01000003">
    <property type="protein sequence ID" value="SHE54244.1"/>
    <property type="molecule type" value="Genomic_DNA"/>
</dbReference>
<dbReference type="KEGG" id="cpro:CPRO_26780"/>
<dbReference type="CDD" id="cd17991">
    <property type="entry name" value="DEXHc_TRCF"/>
    <property type="match status" value="1"/>
</dbReference>
<dbReference type="InterPro" id="IPR027417">
    <property type="entry name" value="P-loop_NTPase"/>
</dbReference>
<evidence type="ECO:0000256" key="5">
    <source>
        <dbReference type="ARBA" id="ARBA00022801"/>
    </source>
</evidence>
<protein>
    <recommendedName>
        <fullName evidence="12 13">Transcription-repair-coupling factor</fullName>
        <shortName evidence="13">TRCF</shortName>
        <ecNumber evidence="13">3.6.4.-</ecNumber>
    </recommendedName>
</protein>
<evidence type="ECO:0000256" key="4">
    <source>
        <dbReference type="ARBA" id="ARBA00022763"/>
    </source>
</evidence>
<reference evidence="17" key="4">
    <citation type="submission" date="2016-11" db="EMBL/GenBank/DDBJ databases">
        <authorList>
            <person name="Varghese N."/>
            <person name="Submissions S."/>
        </authorList>
    </citation>
    <scope>NUCLEOTIDE SEQUENCE</scope>
    <source>
        <strain evidence="17">DSM 1682</strain>
    </source>
</reference>
<dbReference type="InterPro" id="IPR011545">
    <property type="entry name" value="DEAD/DEAH_box_helicase_dom"/>
</dbReference>
<comment type="function">
    <text evidence="13">Couples transcription and DNA repair by recognizing RNA polymerase (RNAP) stalled at DNA lesions. Mediates ATP-dependent release of RNAP and its truncated transcript from the DNA, and recruitment of nucleotide excision repair machinery to the damaged site.</text>
</comment>
<dbReference type="EC" id="3.6.4.-" evidence="13"/>
<evidence type="ECO:0000313" key="17">
    <source>
        <dbReference type="EMBL" id="SHE54244.1"/>
    </source>
</evidence>
<dbReference type="Pfam" id="PF02559">
    <property type="entry name" value="CarD_TRCF_RID"/>
    <property type="match status" value="1"/>
</dbReference>
<dbReference type="GO" id="GO:0005737">
    <property type="term" value="C:cytoplasm"/>
    <property type="evidence" value="ECO:0007669"/>
    <property type="project" value="UniProtKB-SubCell"/>
</dbReference>
<keyword evidence="8 13" id="KW-0238">DNA-binding</keyword>
<organism evidence="17 19">
    <name type="scientific">Anaerotignum propionicum DSM 1682</name>
    <dbReference type="NCBI Taxonomy" id="991789"/>
    <lineage>
        <taxon>Bacteria</taxon>
        <taxon>Bacillati</taxon>
        <taxon>Bacillota</taxon>
        <taxon>Clostridia</taxon>
        <taxon>Lachnospirales</taxon>
        <taxon>Anaerotignaceae</taxon>
        <taxon>Anaerotignum</taxon>
    </lineage>
</organism>
<keyword evidence="6 17" id="KW-0347">Helicase</keyword>
<dbReference type="GO" id="GO:0003684">
    <property type="term" value="F:damaged DNA binding"/>
    <property type="evidence" value="ECO:0007669"/>
    <property type="project" value="InterPro"/>
</dbReference>
<feature type="domain" description="Helicase C-terminal" evidence="15">
    <location>
        <begin position="811"/>
        <end position="977"/>
    </location>
</feature>
<evidence type="ECO:0000256" key="1">
    <source>
        <dbReference type="ARBA" id="ARBA00004496"/>
    </source>
</evidence>
<sequence>MKTLTEPLLELEGYQKVLEAIQKNHTPVFATGVIDVEKSHFLYSIMEHSQKPLLILTYSELRAREILSDMSFFYKNPIYYPAKDILFYSADVHSMEMNRQRFGAVERLLSGERPIIVASMEALLDRYPKKEIFSQFILTLKNGDIVDINKLTKQLICLGYERAELVESAGQFALRGGILDIFSLTSDDAVRIEFWDDEIDSIRLMDASSQRSIDKLEETHIFPMRELVYDEDMAEQAANKMSKEFSKSLQSMMKKGLIEEAERLKENIGEDGERLRLEKNLSNIGSYIPYFYEDTVSLLDYIPEDTLLCFDEPERIREHMNAIMEEYGESMKGRIAQGYLLPGQAKLLFDYMDILRQGENFGRILLAGLNQRTADFEPKAKVNFAVRSTPSFSKRVDLFCEELEYLRKNEYRSIVLAGTGSRAQRMAKELSEMGIPAVYMESLEAPIPKGAVWVAKGSLSKGFCYEFINLMVFSDSELFGGGEKKQKKNKRKNGAAIESFTDLKMGDFVVHDNHGIGIFCGLEKISVEGVQKDYMKISYRDGGNLFVPVNQMDMVQKYIGSGGGAPKLNKLGGQDWIKAKAKTRAAIKILAEDLVALYAKRAAAKGYDYGPDTVWQREFEEAFPYAETEDQLNAIEDVKHDMESGKVMDRLICGDVGYGKTEVAIRAAFKAVQDGKQVAFLVPTTILAQQHYNTFIQRMSGYPVTIELLSRFRTPKQQKESLKNLERGYADIVIGTHRILSKDVAFKDLGLIIVDEEQRFGVSHKEKLKRLRENVDVLTLSATPIPRTLHMSLSGIRDMSLLEEPPQERRPVQTYVMESNPEFVREAIHREVARGGQVYYLYNRVDSISEEAFRLQKMIPEANIAFAHGQMSERELEGIMEDFISGETDVLVCTTIIETGMDISNANTIIIQDADRMGLSQLYQLRGRVGRSNRIAYAYLLYRRDKMLREVAEKRLQTIREFTEFGSGFKIAMRDLEIRGAGNLLGAEQHGHMESVGYDMYCRLLEEEVQQLKGEEPKTKEIETTVDLNISAYIPDFYIKNQEQRMELYKKIAIVRTREEYFDIQEEMEDRYGDLPKSVQTLLEIVLLKGEARELGISSIVQKRESILFEFRADGSTDPMKLTKIISEGRGKYLFTAGANPYLTLKLPKDKENKVLEEIKFLLNAIKG</sequence>
<dbReference type="GO" id="GO:0000716">
    <property type="term" value="P:transcription-coupled nucleotide-excision repair, DNA damage recognition"/>
    <property type="evidence" value="ECO:0007669"/>
    <property type="project" value="UniProtKB-UniRule"/>
</dbReference>
<dbReference type="Pfam" id="PF03461">
    <property type="entry name" value="TRCF"/>
    <property type="match status" value="1"/>
</dbReference>
<evidence type="ECO:0000256" key="7">
    <source>
        <dbReference type="ARBA" id="ARBA00022840"/>
    </source>
</evidence>
<keyword evidence="4 13" id="KW-0227">DNA damage</keyword>
<keyword evidence="5 13" id="KW-0378">Hydrolase</keyword>
<dbReference type="Pfam" id="PF00270">
    <property type="entry name" value="DEAD"/>
    <property type="match status" value="1"/>
</dbReference>
<dbReference type="Proteomes" id="UP000068026">
    <property type="component" value="Chromosome"/>
</dbReference>
<dbReference type="Proteomes" id="UP000184204">
    <property type="component" value="Unassembled WGS sequence"/>
</dbReference>
<dbReference type="InterPro" id="IPR003711">
    <property type="entry name" value="CarD-like/TRCF_RID"/>
</dbReference>
<keyword evidence="7 13" id="KW-0067">ATP-binding</keyword>
<dbReference type="InterPro" id="IPR037235">
    <property type="entry name" value="TRCF-like_C_D7"/>
</dbReference>
<feature type="domain" description="Helicase ATP-binding" evidence="14">
    <location>
        <begin position="641"/>
        <end position="802"/>
    </location>
</feature>
<name>A0A0X8VAW7_ANAPI</name>
<dbReference type="InterPro" id="IPR004576">
    <property type="entry name" value="Mfd"/>
</dbReference>
<dbReference type="InterPro" id="IPR036101">
    <property type="entry name" value="CarD-like/TRCF_RID_sf"/>
</dbReference>
<evidence type="ECO:0000256" key="12">
    <source>
        <dbReference type="ARBA" id="ARBA00070128"/>
    </source>
</evidence>
<evidence type="ECO:0000313" key="19">
    <source>
        <dbReference type="Proteomes" id="UP000184204"/>
    </source>
</evidence>
<dbReference type="Gene3D" id="3.90.1150.50">
    <property type="entry name" value="Transcription-repair-coupling factor, D7 domain"/>
    <property type="match status" value="1"/>
</dbReference>
<dbReference type="InterPro" id="IPR005118">
    <property type="entry name" value="TRCF_C"/>
</dbReference>
<dbReference type="InterPro" id="IPR001650">
    <property type="entry name" value="Helicase_C-like"/>
</dbReference>
<dbReference type="PANTHER" id="PTHR47964">
    <property type="entry name" value="ATP-DEPENDENT DNA HELICASE HOMOLOG RECG, CHLOROPLASTIC"/>
    <property type="match status" value="1"/>
</dbReference>
<dbReference type="HAMAP" id="MF_00969">
    <property type="entry name" value="TRCF"/>
    <property type="match status" value="1"/>
</dbReference>
<dbReference type="PANTHER" id="PTHR47964:SF1">
    <property type="entry name" value="ATP-DEPENDENT DNA HELICASE HOMOLOG RECG, CHLOROPLASTIC"/>
    <property type="match status" value="1"/>
</dbReference>
<evidence type="ECO:0000256" key="10">
    <source>
        <dbReference type="ARBA" id="ARBA00061104"/>
    </source>
</evidence>
<dbReference type="SUPFAM" id="SSF141259">
    <property type="entry name" value="CarD-like"/>
    <property type="match status" value="1"/>
</dbReference>
<evidence type="ECO:0000256" key="13">
    <source>
        <dbReference type="HAMAP-Rule" id="MF_00969"/>
    </source>
</evidence>
<dbReference type="SMART" id="SM01058">
    <property type="entry name" value="CarD_TRCF"/>
    <property type="match status" value="1"/>
</dbReference>
<proteinExistence type="inferred from homology"/>
<dbReference type="SMART" id="SM00490">
    <property type="entry name" value="HELICc"/>
    <property type="match status" value="1"/>
</dbReference>
<comment type="similarity">
    <text evidence="10 13">In the N-terminal section; belongs to the UvrB family.</text>
</comment>
<dbReference type="PROSITE" id="PS51192">
    <property type="entry name" value="HELICASE_ATP_BIND_1"/>
    <property type="match status" value="1"/>
</dbReference>
<keyword evidence="2 13" id="KW-0963">Cytoplasm</keyword>